<reference evidence="2 3" key="1">
    <citation type="submission" date="2014-04" db="EMBL/GenBank/DDBJ databases">
        <authorList>
            <consortium name="DOE Joint Genome Institute"/>
            <person name="Kuo A."/>
            <person name="Kohler A."/>
            <person name="Jargeat P."/>
            <person name="Nagy L.G."/>
            <person name="Floudas D."/>
            <person name="Copeland A."/>
            <person name="Barry K.W."/>
            <person name="Cichocki N."/>
            <person name="Veneault-Fourrey C."/>
            <person name="LaButti K."/>
            <person name="Lindquist E.A."/>
            <person name="Lipzen A."/>
            <person name="Lundell T."/>
            <person name="Morin E."/>
            <person name="Murat C."/>
            <person name="Sun H."/>
            <person name="Tunlid A."/>
            <person name="Henrissat B."/>
            <person name="Grigoriev I.V."/>
            <person name="Hibbett D.S."/>
            <person name="Martin F."/>
            <person name="Nordberg H.P."/>
            <person name="Cantor M.N."/>
            <person name="Hua S.X."/>
        </authorList>
    </citation>
    <scope>NUCLEOTIDE SEQUENCE [LARGE SCALE GENOMIC DNA]</scope>
    <source>
        <strain evidence="2 3">Ve08.2h10</strain>
    </source>
</reference>
<proteinExistence type="predicted"/>
<organism evidence="2 3">
    <name type="scientific">Paxillus rubicundulus Ve08.2h10</name>
    <dbReference type="NCBI Taxonomy" id="930991"/>
    <lineage>
        <taxon>Eukaryota</taxon>
        <taxon>Fungi</taxon>
        <taxon>Dikarya</taxon>
        <taxon>Basidiomycota</taxon>
        <taxon>Agaricomycotina</taxon>
        <taxon>Agaricomycetes</taxon>
        <taxon>Agaricomycetidae</taxon>
        <taxon>Boletales</taxon>
        <taxon>Paxilineae</taxon>
        <taxon>Paxillaceae</taxon>
        <taxon>Paxillus</taxon>
    </lineage>
</organism>
<keyword evidence="3" id="KW-1185">Reference proteome</keyword>
<dbReference type="InParanoid" id="A0A0D0DTT1"/>
<evidence type="ECO:0000313" key="3">
    <source>
        <dbReference type="Proteomes" id="UP000054538"/>
    </source>
</evidence>
<evidence type="ECO:0000256" key="1">
    <source>
        <dbReference type="SAM" id="MobiDB-lite"/>
    </source>
</evidence>
<dbReference type="AlphaFoldDB" id="A0A0D0DTT1"/>
<dbReference type="Proteomes" id="UP000054538">
    <property type="component" value="Unassembled WGS sequence"/>
</dbReference>
<name>A0A0D0DTT1_9AGAM</name>
<dbReference type="EMBL" id="KN825582">
    <property type="protein sequence ID" value="KIK83950.1"/>
    <property type="molecule type" value="Genomic_DNA"/>
</dbReference>
<evidence type="ECO:0000313" key="2">
    <source>
        <dbReference type="EMBL" id="KIK83950.1"/>
    </source>
</evidence>
<accession>A0A0D0DTT1</accession>
<gene>
    <name evidence="2" type="ORF">PAXRUDRAFT_803461</name>
</gene>
<reference evidence="3" key="2">
    <citation type="submission" date="2015-01" db="EMBL/GenBank/DDBJ databases">
        <title>Evolutionary Origins and Diversification of the Mycorrhizal Mutualists.</title>
        <authorList>
            <consortium name="DOE Joint Genome Institute"/>
            <consortium name="Mycorrhizal Genomics Consortium"/>
            <person name="Kohler A."/>
            <person name="Kuo A."/>
            <person name="Nagy L.G."/>
            <person name="Floudas D."/>
            <person name="Copeland A."/>
            <person name="Barry K.W."/>
            <person name="Cichocki N."/>
            <person name="Veneault-Fourrey C."/>
            <person name="LaButti K."/>
            <person name="Lindquist E.A."/>
            <person name="Lipzen A."/>
            <person name="Lundell T."/>
            <person name="Morin E."/>
            <person name="Murat C."/>
            <person name="Riley R."/>
            <person name="Ohm R."/>
            <person name="Sun H."/>
            <person name="Tunlid A."/>
            <person name="Henrissat B."/>
            <person name="Grigoriev I.V."/>
            <person name="Hibbett D.S."/>
            <person name="Martin F."/>
        </authorList>
    </citation>
    <scope>NUCLEOTIDE SEQUENCE [LARGE SCALE GENOMIC DNA]</scope>
    <source>
        <strain evidence="3">Ve08.2h10</strain>
    </source>
</reference>
<dbReference type="HOGENOM" id="CLU_177423_0_0_1"/>
<feature type="region of interest" description="Disordered" evidence="1">
    <location>
        <begin position="54"/>
        <end position="76"/>
    </location>
</feature>
<sequence length="105" mass="11365">MHSCQCSIAKTHMSHLLGHSVSHKIEQSKSPRQKSKNTLLIMCTSPTILDIHDLPHSSTVGGNQKPAPDCNTHGFQSSLSMATSTTTSTLPSVISRCPEQTSFFT</sequence>
<protein>
    <submittedName>
        <fullName evidence="2">Uncharacterized protein</fullName>
    </submittedName>
</protein>
<feature type="non-terminal residue" evidence="2">
    <location>
        <position position="105"/>
    </location>
</feature>